<accession>A0A2T6B4A8</accession>
<dbReference type="NCBIfam" id="NF009566">
    <property type="entry name" value="PRK13020.1"/>
    <property type="match status" value="1"/>
</dbReference>
<dbReference type="EC" id="2.5.1.9" evidence="5 10"/>
<evidence type="ECO:0000256" key="9">
    <source>
        <dbReference type="ARBA" id="ARBA00022737"/>
    </source>
</evidence>
<dbReference type="NCBIfam" id="NF006767">
    <property type="entry name" value="PRK09289.1"/>
    <property type="match status" value="1"/>
</dbReference>
<dbReference type="GO" id="GO:0009231">
    <property type="term" value="P:riboflavin biosynthetic process"/>
    <property type="evidence" value="ECO:0007669"/>
    <property type="project" value="UniProtKB-KW"/>
</dbReference>
<dbReference type="InterPro" id="IPR001783">
    <property type="entry name" value="Lumazine-bd"/>
</dbReference>
<dbReference type="Gene3D" id="2.40.30.20">
    <property type="match status" value="2"/>
</dbReference>
<evidence type="ECO:0000259" key="12">
    <source>
        <dbReference type="PROSITE" id="PS51177"/>
    </source>
</evidence>
<dbReference type="GO" id="GO:0004746">
    <property type="term" value="F:riboflavin synthase activity"/>
    <property type="evidence" value="ECO:0007669"/>
    <property type="project" value="UniProtKB-UniRule"/>
</dbReference>
<keyword evidence="8" id="KW-0808">Transferase</keyword>
<comment type="caution">
    <text evidence="13">The sequence shown here is derived from an EMBL/GenBank/DDBJ whole genome shotgun (WGS) entry which is preliminary data.</text>
</comment>
<comment type="catalytic activity">
    <reaction evidence="1">
        <text>2 6,7-dimethyl-8-(1-D-ribityl)lumazine + H(+) = 5-amino-6-(D-ribitylamino)uracil + riboflavin</text>
        <dbReference type="Rhea" id="RHEA:20772"/>
        <dbReference type="ChEBI" id="CHEBI:15378"/>
        <dbReference type="ChEBI" id="CHEBI:15934"/>
        <dbReference type="ChEBI" id="CHEBI:57986"/>
        <dbReference type="ChEBI" id="CHEBI:58201"/>
        <dbReference type="EC" id="2.5.1.9"/>
    </reaction>
</comment>
<evidence type="ECO:0000313" key="14">
    <source>
        <dbReference type="Proteomes" id="UP000244240"/>
    </source>
</evidence>
<dbReference type="FunFam" id="2.40.30.20:FF:000003">
    <property type="entry name" value="Riboflavin synthase, alpha subunit"/>
    <property type="match status" value="1"/>
</dbReference>
<name>A0A2T6B4A8_9BACL</name>
<dbReference type="PIRSF" id="PIRSF000498">
    <property type="entry name" value="Riboflavin_syn_A"/>
    <property type="match status" value="1"/>
</dbReference>
<feature type="domain" description="Lumazine-binding" evidence="12">
    <location>
        <begin position="1"/>
        <end position="96"/>
    </location>
</feature>
<keyword evidence="9" id="KW-0677">Repeat</keyword>
<dbReference type="SUPFAM" id="SSF63380">
    <property type="entry name" value="Riboflavin synthase domain-like"/>
    <property type="match status" value="2"/>
</dbReference>
<evidence type="ECO:0000256" key="11">
    <source>
        <dbReference type="PROSITE-ProRule" id="PRU00524"/>
    </source>
</evidence>
<evidence type="ECO:0000256" key="5">
    <source>
        <dbReference type="ARBA" id="ARBA00012827"/>
    </source>
</evidence>
<evidence type="ECO:0000256" key="8">
    <source>
        <dbReference type="ARBA" id="ARBA00022679"/>
    </source>
</evidence>
<evidence type="ECO:0000256" key="3">
    <source>
        <dbReference type="ARBA" id="ARBA00004887"/>
    </source>
</evidence>
<feature type="repeat" description="Lumazine-binding" evidence="11">
    <location>
        <begin position="1"/>
        <end position="96"/>
    </location>
</feature>
<dbReference type="EMBL" id="QBKR01000035">
    <property type="protein sequence ID" value="PTX50863.1"/>
    <property type="molecule type" value="Genomic_DNA"/>
</dbReference>
<evidence type="ECO:0000256" key="6">
    <source>
        <dbReference type="ARBA" id="ARBA00013950"/>
    </source>
</evidence>
<dbReference type="AlphaFoldDB" id="A0A2T6B4A8"/>
<evidence type="ECO:0000256" key="1">
    <source>
        <dbReference type="ARBA" id="ARBA00000968"/>
    </source>
</evidence>
<evidence type="ECO:0000256" key="4">
    <source>
        <dbReference type="ARBA" id="ARBA00011233"/>
    </source>
</evidence>
<feature type="repeat" description="Lumazine-binding" evidence="11">
    <location>
        <begin position="97"/>
        <end position="193"/>
    </location>
</feature>
<dbReference type="FunFam" id="2.40.30.20:FF:000004">
    <property type="entry name" value="Riboflavin synthase, alpha subunit"/>
    <property type="match status" value="1"/>
</dbReference>
<dbReference type="Pfam" id="PF00677">
    <property type="entry name" value="Lum_binding"/>
    <property type="match status" value="2"/>
</dbReference>
<evidence type="ECO:0000256" key="2">
    <source>
        <dbReference type="ARBA" id="ARBA00002803"/>
    </source>
</evidence>
<dbReference type="InterPro" id="IPR017938">
    <property type="entry name" value="Riboflavin_synthase-like_b-brl"/>
</dbReference>
<dbReference type="PROSITE" id="PS51177">
    <property type="entry name" value="LUMAZINE_BIND"/>
    <property type="match status" value="2"/>
</dbReference>
<reference evidence="13 14" key="1">
    <citation type="submission" date="2018-04" db="EMBL/GenBank/DDBJ databases">
        <title>Genomic Encyclopedia of Archaeal and Bacterial Type Strains, Phase II (KMG-II): from individual species to whole genera.</title>
        <authorList>
            <person name="Goeker M."/>
        </authorList>
    </citation>
    <scope>NUCLEOTIDE SEQUENCE [LARGE SCALE GENOMIC DNA]</scope>
    <source>
        <strain evidence="13 14">DSM 45787</strain>
    </source>
</reference>
<keyword evidence="7" id="KW-0686">Riboflavin biosynthesis</keyword>
<dbReference type="NCBIfam" id="TIGR00187">
    <property type="entry name" value="ribE"/>
    <property type="match status" value="1"/>
</dbReference>
<dbReference type="PANTHER" id="PTHR21098:SF12">
    <property type="entry name" value="RIBOFLAVIN SYNTHASE"/>
    <property type="match status" value="1"/>
</dbReference>
<gene>
    <name evidence="13" type="ORF">C8P63_13511</name>
</gene>
<sequence length="213" mass="22774">MFTGLVEEVGTIRSIDRKGNAMRLTVSCRKVVNGVKTGDSIAVNGVCLTVTESGADHFSADVMPETMMKSNLGELAVQSPVNLERALAAGDRLGGHFVQGHVDGVGRILSRTPVENAVLFRIGVPRELTRWMVDKGSVAVNGISLTIVRTEPEAFSVSIIPHTLQVTQLKEARPGDPVNIECDMIGKYVAKLTSGYAAPGLTAEKLKESGFVR</sequence>
<comment type="subunit">
    <text evidence="4">Homotrimer.</text>
</comment>
<dbReference type="InterPro" id="IPR026017">
    <property type="entry name" value="Lumazine-bd_dom"/>
</dbReference>
<dbReference type="PANTHER" id="PTHR21098">
    <property type="entry name" value="RIBOFLAVIN SYNTHASE ALPHA CHAIN"/>
    <property type="match status" value="1"/>
</dbReference>
<protein>
    <recommendedName>
        <fullName evidence="6 10">Riboflavin synthase</fullName>
        <ecNumber evidence="5 10">2.5.1.9</ecNumber>
    </recommendedName>
</protein>
<dbReference type="CDD" id="cd00402">
    <property type="entry name" value="Riboflavin_synthase_like"/>
    <property type="match status" value="1"/>
</dbReference>
<proteinExistence type="predicted"/>
<comment type="function">
    <text evidence="2">Catalyzes the dismutation of two molecules of 6,7-dimethyl-8-ribityllumazine, resulting in the formation of riboflavin and 5-amino-6-(D-ribitylamino)uracil.</text>
</comment>
<evidence type="ECO:0000256" key="7">
    <source>
        <dbReference type="ARBA" id="ARBA00022619"/>
    </source>
</evidence>
<dbReference type="InterPro" id="IPR023366">
    <property type="entry name" value="ATP_synth_asu-like_sf"/>
</dbReference>
<keyword evidence="14" id="KW-1185">Reference proteome</keyword>
<evidence type="ECO:0000313" key="13">
    <source>
        <dbReference type="EMBL" id="PTX50863.1"/>
    </source>
</evidence>
<comment type="pathway">
    <text evidence="3">Cofactor biosynthesis; riboflavin biosynthesis; riboflavin from 2-hydroxy-3-oxobutyl phosphate and 5-amino-6-(D-ribitylamino)uracil: step 2/2.</text>
</comment>
<feature type="domain" description="Lumazine-binding" evidence="12">
    <location>
        <begin position="97"/>
        <end position="193"/>
    </location>
</feature>
<dbReference type="RefSeq" id="WP_108026177.1">
    <property type="nucleotide sequence ID" value="NZ_QBKR01000035.1"/>
</dbReference>
<evidence type="ECO:0000256" key="10">
    <source>
        <dbReference type="NCBIfam" id="TIGR00187"/>
    </source>
</evidence>
<organism evidence="13 14">
    <name type="scientific">Melghirimyces profundicolus</name>
    <dbReference type="NCBI Taxonomy" id="1242148"/>
    <lineage>
        <taxon>Bacteria</taxon>
        <taxon>Bacillati</taxon>
        <taxon>Bacillota</taxon>
        <taxon>Bacilli</taxon>
        <taxon>Bacillales</taxon>
        <taxon>Thermoactinomycetaceae</taxon>
        <taxon>Melghirimyces</taxon>
    </lineage>
</organism>
<dbReference type="OrthoDB" id="9788537at2"/>
<dbReference type="Proteomes" id="UP000244240">
    <property type="component" value="Unassembled WGS sequence"/>
</dbReference>